<dbReference type="AlphaFoldDB" id="A0A6J7RZ21"/>
<reference evidence="2" key="1">
    <citation type="submission" date="2020-05" db="EMBL/GenBank/DDBJ databases">
        <authorList>
            <person name="Chiriac C."/>
            <person name="Salcher M."/>
            <person name="Ghai R."/>
            <person name="Kavagutti S V."/>
        </authorList>
    </citation>
    <scope>NUCLEOTIDE SEQUENCE</scope>
</reference>
<organism evidence="2">
    <name type="scientific">freshwater metagenome</name>
    <dbReference type="NCBI Taxonomy" id="449393"/>
    <lineage>
        <taxon>unclassified sequences</taxon>
        <taxon>metagenomes</taxon>
        <taxon>ecological metagenomes</taxon>
    </lineage>
</organism>
<proteinExistence type="predicted"/>
<protein>
    <submittedName>
        <fullName evidence="2">Unannotated protein</fullName>
    </submittedName>
</protein>
<feature type="compositionally biased region" description="Low complexity" evidence="1">
    <location>
        <begin position="31"/>
        <end position="47"/>
    </location>
</feature>
<name>A0A6J7RZ21_9ZZZZ</name>
<accession>A0A6J7RZ21</accession>
<dbReference type="EMBL" id="CAFBPX010000091">
    <property type="protein sequence ID" value="CAB5033882.1"/>
    <property type="molecule type" value="Genomic_DNA"/>
</dbReference>
<sequence length="311" mass="32638">MLKRLFAAAVLVAAIFAVLVVSGKVHLDRSSLSISTGSGSASDTSGGKRTANATRSRALGAVPAPITEASGLAASRRNPGVVWTHNDSGGAASLYGLGRRAQLRATLPLSGAANIDWEDIARGPGPSGGPDWLYAADIGDNDAVRSSVRIYRTAEPNLAGFSDGAQLAPSPTSSVELFYPDGARDAEALIVDPKSNDLYLITKRESRSRIYRARAPSFAGESVTLAYVRELGYGDVVGADACPNGRTVLVKRYFALDAYTGSSVANALAGEPSSRLLEAEPQGEAIAADPKCNGYYTLSEGVDQQLIRYRR</sequence>
<evidence type="ECO:0000256" key="1">
    <source>
        <dbReference type="SAM" id="MobiDB-lite"/>
    </source>
</evidence>
<evidence type="ECO:0000313" key="2">
    <source>
        <dbReference type="EMBL" id="CAB5033882.1"/>
    </source>
</evidence>
<feature type="region of interest" description="Disordered" evidence="1">
    <location>
        <begin position="31"/>
        <end position="54"/>
    </location>
</feature>
<gene>
    <name evidence="2" type="ORF">UFOPK4175_00623</name>
</gene>